<dbReference type="PANTHER" id="PTHR42928:SF5">
    <property type="entry name" value="BLR1237 PROTEIN"/>
    <property type="match status" value="1"/>
</dbReference>
<dbReference type="PIRSF" id="PIRSF017082">
    <property type="entry name" value="YflP"/>
    <property type="match status" value="1"/>
</dbReference>
<dbReference type="PROSITE" id="PS51318">
    <property type="entry name" value="TAT"/>
    <property type="match status" value="1"/>
</dbReference>
<dbReference type="CDD" id="cd07012">
    <property type="entry name" value="PBP2_Bug_TTT"/>
    <property type="match status" value="1"/>
</dbReference>
<dbReference type="RefSeq" id="WP_137731895.1">
    <property type="nucleotide sequence ID" value="NZ_BJCL01000002.1"/>
</dbReference>
<gene>
    <name evidence="3" type="ORF">AQPW35_12350</name>
</gene>
<dbReference type="PANTHER" id="PTHR42928">
    <property type="entry name" value="TRICARBOXYLATE-BINDING PROTEIN"/>
    <property type="match status" value="1"/>
</dbReference>
<evidence type="ECO:0000313" key="3">
    <source>
        <dbReference type="EMBL" id="GCL62154.1"/>
    </source>
</evidence>
<protein>
    <submittedName>
        <fullName evidence="3">ABC transporter substrate-binding protein</fullName>
    </submittedName>
</protein>
<comment type="similarity">
    <text evidence="1">Belongs to the UPF0065 (bug) family.</text>
</comment>
<comment type="caution">
    <text evidence="3">The sequence shown here is derived from an EMBL/GenBank/DDBJ whole genome shotgun (WGS) entry which is preliminary data.</text>
</comment>
<feature type="chain" id="PRO_5019747037" evidence="2">
    <location>
        <begin position="28"/>
        <end position="325"/>
    </location>
</feature>
<keyword evidence="2" id="KW-0732">Signal</keyword>
<dbReference type="Proteomes" id="UP000301751">
    <property type="component" value="Unassembled WGS sequence"/>
</dbReference>
<dbReference type="InterPro" id="IPR006311">
    <property type="entry name" value="TAT_signal"/>
</dbReference>
<dbReference type="SUPFAM" id="SSF53850">
    <property type="entry name" value="Periplasmic binding protein-like II"/>
    <property type="match status" value="1"/>
</dbReference>
<name>A0A480AKL5_9BURK</name>
<accession>A0A480AKL5</accession>
<reference evidence="4" key="1">
    <citation type="submission" date="2019-03" db="EMBL/GenBank/DDBJ databases">
        <title>Aquabacterium pictum sp.nov., the first bacteriochlorophyll a-containing freshwater bacterium in the genus Aquabacterium of the class Betaproteobacteria.</title>
        <authorList>
            <person name="Hirose S."/>
            <person name="Tank M."/>
            <person name="Hara E."/>
            <person name="Tamaki H."/>
            <person name="Takaichi S."/>
            <person name="Haruta S."/>
            <person name="Hanada S."/>
        </authorList>
    </citation>
    <scope>NUCLEOTIDE SEQUENCE [LARGE SCALE GENOMIC DNA]</scope>
    <source>
        <strain evidence="4">W35</strain>
    </source>
</reference>
<dbReference type="EMBL" id="BJCL01000002">
    <property type="protein sequence ID" value="GCL62154.1"/>
    <property type="molecule type" value="Genomic_DNA"/>
</dbReference>
<evidence type="ECO:0000256" key="1">
    <source>
        <dbReference type="ARBA" id="ARBA00006987"/>
    </source>
</evidence>
<sequence length="325" mass="33979">MTTHLNRRQALLGAAAALSAWPASVLAQAGSYPSRPIELLVPAGAGGGTDVLARAFAEAARKHLPQQPFTVVNRPGASGMIGHGEMINAKPDGYKLAVVFAEIVIVPHLGLSKLSHEDFTPIARLNADPAAVTVRADAPWATIEDFLAASRAKPGEIKMGNSGNGSIWHLAHAALEQKTGVRYNPIPFGGAAPAVLALMGGHVDAVAVSPGEVATHVASGKLKTLAVMADKRLKGFDSVPTLKERGIDLSIGTWRGLAAPKGTPAEVLAVLAECARRCAEDATVRDTLDRLSMGQAYADAETFRAQMQRDNALFKALVTQLGIKG</sequence>
<evidence type="ECO:0000313" key="4">
    <source>
        <dbReference type="Proteomes" id="UP000301751"/>
    </source>
</evidence>
<dbReference type="InterPro" id="IPR042100">
    <property type="entry name" value="Bug_dom1"/>
</dbReference>
<organism evidence="3 4">
    <name type="scientific">Pseudaquabacterium pictum</name>
    <dbReference type="NCBI Taxonomy" id="2315236"/>
    <lineage>
        <taxon>Bacteria</taxon>
        <taxon>Pseudomonadati</taxon>
        <taxon>Pseudomonadota</taxon>
        <taxon>Betaproteobacteria</taxon>
        <taxon>Burkholderiales</taxon>
        <taxon>Sphaerotilaceae</taxon>
        <taxon>Pseudaquabacterium</taxon>
    </lineage>
</organism>
<feature type="signal peptide" evidence="2">
    <location>
        <begin position="1"/>
        <end position="27"/>
    </location>
</feature>
<evidence type="ECO:0000256" key="2">
    <source>
        <dbReference type="SAM" id="SignalP"/>
    </source>
</evidence>
<dbReference type="OrthoDB" id="8678477at2"/>
<dbReference type="InterPro" id="IPR005064">
    <property type="entry name" value="BUG"/>
</dbReference>
<dbReference type="Gene3D" id="3.40.190.10">
    <property type="entry name" value="Periplasmic binding protein-like II"/>
    <property type="match status" value="1"/>
</dbReference>
<dbReference type="AlphaFoldDB" id="A0A480AKL5"/>
<keyword evidence="4" id="KW-1185">Reference proteome</keyword>
<proteinExistence type="inferred from homology"/>
<dbReference type="Pfam" id="PF03401">
    <property type="entry name" value="TctC"/>
    <property type="match status" value="1"/>
</dbReference>
<dbReference type="Gene3D" id="3.40.190.150">
    <property type="entry name" value="Bordetella uptake gene, domain 1"/>
    <property type="match status" value="1"/>
</dbReference>